<feature type="transmembrane region" description="Helical" evidence="1">
    <location>
        <begin position="96"/>
        <end position="121"/>
    </location>
</feature>
<feature type="transmembrane region" description="Helical" evidence="1">
    <location>
        <begin position="12"/>
        <end position="42"/>
    </location>
</feature>
<dbReference type="EMBL" id="CP030941">
    <property type="protein sequence ID" value="UUP16473.1"/>
    <property type="molecule type" value="Genomic_DNA"/>
</dbReference>
<organism evidence="2 3">
    <name type="scientific">Nitratireductor thuwali</name>
    <dbReference type="NCBI Taxonomy" id="2267699"/>
    <lineage>
        <taxon>Bacteria</taxon>
        <taxon>Pseudomonadati</taxon>
        <taxon>Pseudomonadota</taxon>
        <taxon>Alphaproteobacteria</taxon>
        <taxon>Hyphomicrobiales</taxon>
        <taxon>Phyllobacteriaceae</taxon>
        <taxon>Nitratireductor</taxon>
    </lineage>
</organism>
<sequence length="126" mass="13375">MAMNVIDRDSLIGMVAGPLVWAVHFLVCYVVVAVACAFGFGMAGAGEWSAVRSVLMVVSGVALAAIAVLTLLAWRRWFQAGGFRTPKDSVQVRHQFMALGGLLLCLLSAVAVIYVTAPLFFLPTCG</sequence>
<name>A0ABY5MGY1_9HYPH</name>
<evidence type="ECO:0000313" key="2">
    <source>
        <dbReference type="EMBL" id="UUP16473.1"/>
    </source>
</evidence>
<evidence type="ECO:0000313" key="3">
    <source>
        <dbReference type="Proteomes" id="UP001342418"/>
    </source>
</evidence>
<keyword evidence="1" id="KW-0472">Membrane</keyword>
<keyword evidence="1" id="KW-0812">Transmembrane</keyword>
<dbReference type="RefSeq" id="WP_338528891.1">
    <property type="nucleotide sequence ID" value="NZ_CP030941.1"/>
</dbReference>
<keyword evidence="3" id="KW-1185">Reference proteome</keyword>
<keyword evidence="1" id="KW-1133">Transmembrane helix</keyword>
<protein>
    <submittedName>
        <fullName evidence="2">Uncharacterized protein</fullName>
    </submittedName>
</protein>
<evidence type="ECO:0000256" key="1">
    <source>
        <dbReference type="SAM" id="Phobius"/>
    </source>
</evidence>
<gene>
    <name evidence="2" type="ORF">NTH_00920</name>
</gene>
<feature type="transmembrane region" description="Helical" evidence="1">
    <location>
        <begin position="54"/>
        <end position="75"/>
    </location>
</feature>
<reference evidence="2 3" key="1">
    <citation type="submission" date="2018-07" db="EMBL/GenBank/DDBJ databases">
        <title>Genome sequence of Nitratireductor thuwali#1536.</title>
        <authorList>
            <person name="Michoud G."/>
            <person name="Merlino G."/>
            <person name="Sefrji F.O."/>
            <person name="Daffonchio D."/>
        </authorList>
    </citation>
    <scope>NUCLEOTIDE SEQUENCE [LARGE SCALE GENOMIC DNA]</scope>
    <source>
        <strain evidence="3">Nit1536</strain>
    </source>
</reference>
<accession>A0ABY5MGY1</accession>
<dbReference type="Proteomes" id="UP001342418">
    <property type="component" value="Chromosome"/>
</dbReference>
<proteinExistence type="predicted"/>